<dbReference type="PROSITE" id="PS50296">
    <property type="entry name" value="SUI1"/>
    <property type="match status" value="1"/>
</dbReference>
<dbReference type="GO" id="GO:0003743">
    <property type="term" value="F:translation initiation factor activity"/>
    <property type="evidence" value="ECO:0007669"/>
    <property type="project" value="InterPro"/>
</dbReference>
<proteinExistence type="predicted"/>
<evidence type="ECO:0000313" key="2">
    <source>
        <dbReference type="EMBL" id="NDV40742.1"/>
    </source>
</evidence>
<sequence>MTQALDIENTGNLFEDNSEKRTIHVRIIQRGRKRTTIIDGLPQELNFKIILKDLKKKLNCNGCIIDHPELGFAIQLAGDQRQEVYKFLEGTS</sequence>
<name>A0A6B2LU41_9EUKA</name>
<dbReference type="EMBL" id="GIBP01011773">
    <property type="protein sequence ID" value="NDV40742.1"/>
    <property type="molecule type" value="Transcribed_RNA"/>
</dbReference>
<dbReference type="PANTHER" id="PTHR10388">
    <property type="entry name" value="EUKARYOTIC TRANSLATION INITIATION FACTOR SUI1"/>
    <property type="match status" value="1"/>
</dbReference>
<feature type="domain" description="SUI1" evidence="1">
    <location>
        <begin position="29"/>
        <end position="92"/>
    </location>
</feature>
<dbReference type="Gene3D" id="3.30.780.10">
    <property type="entry name" value="SUI1-like domain"/>
    <property type="match status" value="1"/>
</dbReference>
<dbReference type="InterPro" id="IPR001950">
    <property type="entry name" value="SUI1"/>
</dbReference>
<dbReference type="InterPro" id="IPR036877">
    <property type="entry name" value="SUI1_dom_sf"/>
</dbReference>
<dbReference type="Pfam" id="PF01253">
    <property type="entry name" value="SUI1"/>
    <property type="match status" value="1"/>
</dbReference>
<organism evidence="2">
    <name type="scientific">Arcella intermedia</name>
    <dbReference type="NCBI Taxonomy" id="1963864"/>
    <lineage>
        <taxon>Eukaryota</taxon>
        <taxon>Amoebozoa</taxon>
        <taxon>Tubulinea</taxon>
        <taxon>Elardia</taxon>
        <taxon>Arcellinida</taxon>
        <taxon>Sphaerothecina</taxon>
        <taxon>Arcellidae</taxon>
        <taxon>Arcella</taxon>
    </lineage>
</organism>
<evidence type="ECO:0000259" key="1">
    <source>
        <dbReference type="PROSITE" id="PS50296"/>
    </source>
</evidence>
<dbReference type="SUPFAM" id="SSF55159">
    <property type="entry name" value="eIF1-like"/>
    <property type="match status" value="1"/>
</dbReference>
<reference evidence="2" key="1">
    <citation type="journal article" date="2020" name="J. Eukaryot. Microbiol.">
        <title>De novo Sequencing, Assembly and Annotation of the Transcriptome for the Free-Living Testate Amoeba Arcella intermedia.</title>
        <authorList>
            <person name="Ribeiro G.M."/>
            <person name="Porfirio-Sousa A.L."/>
            <person name="Maurer-Alcala X.X."/>
            <person name="Katz L.A."/>
            <person name="Lahr D.J.G."/>
        </authorList>
    </citation>
    <scope>NUCLEOTIDE SEQUENCE</scope>
</reference>
<dbReference type="AlphaFoldDB" id="A0A6B2LU41"/>
<protein>
    <recommendedName>
        <fullName evidence="1">SUI1 domain-containing protein</fullName>
    </recommendedName>
</protein>
<accession>A0A6B2LU41</accession>